<dbReference type="Proteomes" id="UP001178507">
    <property type="component" value="Unassembled WGS sequence"/>
</dbReference>
<dbReference type="PROSITE" id="PS50222">
    <property type="entry name" value="EF_HAND_2"/>
    <property type="match status" value="1"/>
</dbReference>
<dbReference type="PROSITE" id="PS00018">
    <property type="entry name" value="EF_HAND_1"/>
    <property type="match status" value="1"/>
</dbReference>
<dbReference type="SMART" id="SM00060">
    <property type="entry name" value="FN3"/>
    <property type="match status" value="2"/>
</dbReference>
<accession>A0AA36IAK1</accession>
<feature type="domain" description="EF-hand" evidence="3">
    <location>
        <begin position="303"/>
        <end position="338"/>
    </location>
</feature>
<evidence type="ECO:0000313" key="5">
    <source>
        <dbReference type="Proteomes" id="UP001178507"/>
    </source>
</evidence>
<dbReference type="InterPro" id="IPR003961">
    <property type="entry name" value="FN3_dom"/>
</dbReference>
<dbReference type="Gene3D" id="1.10.238.10">
    <property type="entry name" value="EF-hand"/>
    <property type="match status" value="1"/>
</dbReference>
<dbReference type="EMBL" id="CAUJNA010001068">
    <property type="protein sequence ID" value="CAJ1383964.1"/>
    <property type="molecule type" value="Genomic_DNA"/>
</dbReference>
<dbReference type="SUPFAM" id="SSF49265">
    <property type="entry name" value="Fibronectin type III"/>
    <property type="match status" value="1"/>
</dbReference>
<evidence type="ECO:0000256" key="2">
    <source>
        <dbReference type="SAM" id="MobiDB-lite"/>
    </source>
</evidence>
<feature type="compositionally biased region" description="Low complexity" evidence="2">
    <location>
        <begin position="2078"/>
        <end position="2090"/>
    </location>
</feature>
<evidence type="ECO:0000259" key="3">
    <source>
        <dbReference type="PROSITE" id="PS50222"/>
    </source>
</evidence>
<dbReference type="InterPro" id="IPR011992">
    <property type="entry name" value="EF-hand-dom_pair"/>
</dbReference>
<comment type="caution">
    <text evidence="4">The sequence shown here is derived from an EMBL/GenBank/DDBJ whole genome shotgun (WGS) entry which is preliminary data.</text>
</comment>
<keyword evidence="5" id="KW-1185">Reference proteome</keyword>
<protein>
    <recommendedName>
        <fullName evidence="3">EF-hand domain-containing protein</fullName>
    </recommendedName>
</protein>
<dbReference type="GO" id="GO:0005509">
    <property type="term" value="F:calcium ion binding"/>
    <property type="evidence" value="ECO:0007669"/>
    <property type="project" value="InterPro"/>
</dbReference>
<reference evidence="4" key="1">
    <citation type="submission" date="2023-08" db="EMBL/GenBank/DDBJ databases">
        <authorList>
            <person name="Chen Y."/>
            <person name="Shah S."/>
            <person name="Dougan E. K."/>
            <person name="Thang M."/>
            <person name="Chan C."/>
        </authorList>
    </citation>
    <scope>NUCLEOTIDE SEQUENCE</scope>
</reference>
<feature type="region of interest" description="Disordered" evidence="2">
    <location>
        <begin position="2051"/>
        <end position="2097"/>
    </location>
</feature>
<dbReference type="InterPro" id="IPR036116">
    <property type="entry name" value="FN3_sf"/>
</dbReference>
<feature type="region of interest" description="Disordered" evidence="2">
    <location>
        <begin position="1357"/>
        <end position="1376"/>
    </location>
</feature>
<evidence type="ECO:0000313" key="4">
    <source>
        <dbReference type="EMBL" id="CAJ1383964.1"/>
    </source>
</evidence>
<feature type="compositionally biased region" description="Polar residues" evidence="2">
    <location>
        <begin position="980"/>
        <end position="997"/>
    </location>
</feature>
<evidence type="ECO:0000256" key="1">
    <source>
        <dbReference type="ARBA" id="ARBA00022837"/>
    </source>
</evidence>
<sequence length="2506" mass="274602">MSSSLDVVRAVQALEESLQLEELREPGTLGGAIPSPVQQVLRALDASTHLVGKDAEEPTVVMLQTMRQHLGGSAASDLLLSLLSSSAFLLASDPRMAKLLGPTPPLLRRRVLMALVREIDSLWANFGQLLLQRLKTFLKGFRWLDRDESGAFGQTEFVRAYMELCMQAGAAASAEGFKSYYEMLRADAEFLFRLLAGSQSERSRTQDEDDEVGISLYSLVTRVVGLHDQDLVTFRRQVFSHHAGIEVAFTTVREDVTELPVPAFVEWCTRLRHLDERLRRRPFLPGGFLEDEDEPKKLVTSPELEAKCQRLFRGLDVNCSGALSVTEVKQAFAEVAPSVSFASIRRRILLTQGSLPTLMSEVKRASEDKDSDSEVEFATGAAGKVQAEKISELLELPTAQVCSFLEALEVKDASGKRKIKLPDDGTDYSLEELAISIFLCKPPDRDLEDLISELPKQDRDKGLSLDEFQRYVIRRTDRHMTLKLAAKSKPKTEAKRASTAVTSKADRSSKPCSLFTSEGYLPAKCTAEQLRVVYEALEQKNPCVSVNALLSSMKNVSDILAIDQRSYQGGERIVCNVRFGSETVPLLGKCPVVAVVPSRMTWAEEQKGWMLDGQKVKTFAQIGSLPTPLPPGSSGVFREAVLWLTAPWGVTEHRGFDVRLFVSDQGRVPLKQVGIPVSFAVHMPSPPAPVLEDVILEPGADSCSALLHWVPPLAATYCPPILKHILHIEPVIPRTQQTLEGGMAGEGWSFLEELDVWNRELRDFEKRRSFKIEHLQRGVPYRFAVQCVHQVPDAASSVKEVLGAQSDFCEAQTMPLQPAPPQPGAPDVRAWHNTGKLEILEVLLPFAEVDSVDRFCRVDIEYRSSGEWQRIPEAQMYLSHEPKWDDRLDSFALSCLLIGLKLETREGLELRARSFNSSGPSSWSPGAQLVLDGKEDEGGADAESAELHILAVEVLKTSAAVLDPKDHLPRNSGASALPRSRTQSRMSSARPSTTESSAKMPRALTQALGVARVSSDCGAPRLEGPRTHCCIQWHMEEGDLHYHVEAREERLPFYAPWAPLPAYFRNQKDEKVAEVFVGGLERFPANESLLLRLVKGSAKRGGVSATVRVPGVMGPPAPPTLQLTRTLTSPGSEQPVVELTWPANKELEKGVGHVIEASWELGDSRTEWATLCTARQMDSANEEANVCFVQLQQPEIKAAGAASQCWLRLRCLGPDGRLGDPSPETDAVQLADAMRSAVAAQEALRRASARKTPRRPQQLTVLGGSKNLWEVSWEQKRSAATSAFEAEVCFGTAGSDSQDWQPVRSLYLQQMTEDSTEKDAPAGPRLVQASVSLEADYTHLEQAWRLRVRVAGGDWSTPSAWQEPSGTAAELPHPSKPSVRSNVYTYTLEWAVSGGDALVQTLRYEVQVQARKRRGSSKFSDWVAVRSFYSPEEASGNSCAVTAVVERAAAAEAVKVSFGYEELRFRVRALSTQGASAFSEHSETEMLQVAQPAVQGEVPLPDLAGRGYVLLEDEKSKALVQSELLHLCWPKPELKVSELNEGTPQLEYRLETLLGTEDDESDWQANRALIISEPDSSIVTALVPLPEEEDEEDLDVSLTEEETRISLARKLQPVEARFRLCAERPSSDICRFDPVHSAPSATFCWDAPEMPEQVNVVGAAGNMLCVVFHWTSLARCCRGLLWACLELRFGDNEAPEEERPEAEAEAELEMSDVASETQSEIIGGLPVFWQPASELRQLSGAKVGAATPSQLLAQACSDRPAETTCVGMIPLPSHSQMSSLRVRLQLSVRHSVGQSAWSQPFAWETEEKAPEEVPAVRMVHLQYPDWCCVLPGPDEPLQEFAPRVVLKETTQIGSREIVITEVKEEARPRLRYEVVQGELPPCLSLDSSNGVITWKDSVPQDDDEPMQGIMDSFVAQVSFEEAWSDEHAGLSAPQGLGGSAPLQLAAAPVAFGGDDTTWELVRGVLRGAALEALQQRGVEATQAASELLQDPELVEGFADICETLASDVGLSAYEVVMRVLELPSNYLELAAEMDPDDFLDVLCMALDATDPDAEDEADERSDAGLASLDDGSEASRQGLSDDGLGSSSSDTDSDHQACPILDGEIRVELTPTKKNQQQQSPSLRNILGAKLAIPSPTGSEGEAPVEGTNSNRMSLSKAVSLTKAVAALGARRGSLAMQRRNSATMAARRASRAELQRRNSRLLPEGSSENLDGTGSATVGKFRSIRRISSHVNNVHPEDEGAQMAPKVSMREKREKEKPELELSYNMPPMWPAFEELEFYPTINSQKPKARRRSIFHSVTHTGSMCEEPARRDSLPKPRFSISPGLPAQIALDESTGIIRGCPLMEHVTGRSYIVTACDPTTGETMGRCSLLFAVAPAEVARLCNAAFLGAAKESTGYPGILKSPLLAKQPDPARDGATLHTLLGETARQGLPSTLQPPLHGTIPALSSARPWMTAREALCASLAKHSPRQTGVRPLGPPLKDRERKATLKGSPWLPPVKLLTPRN</sequence>
<keyword evidence="1" id="KW-0106">Calcium</keyword>
<feature type="region of interest" description="Disordered" evidence="2">
    <location>
        <begin position="963"/>
        <end position="999"/>
    </location>
</feature>
<dbReference type="InterPro" id="IPR018247">
    <property type="entry name" value="EF_Hand_1_Ca_BS"/>
</dbReference>
<organism evidence="4 5">
    <name type="scientific">Effrenium voratum</name>
    <dbReference type="NCBI Taxonomy" id="2562239"/>
    <lineage>
        <taxon>Eukaryota</taxon>
        <taxon>Sar</taxon>
        <taxon>Alveolata</taxon>
        <taxon>Dinophyceae</taxon>
        <taxon>Suessiales</taxon>
        <taxon>Symbiodiniaceae</taxon>
        <taxon>Effrenium</taxon>
    </lineage>
</organism>
<dbReference type="InterPro" id="IPR002048">
    <property type="entry name" value="EF_hand_dom"/>
</dbReference>
<name>A0AA36IAK1_9DINO</name>
<dbReference type="SUPFAM" id="SSF47473">
    <property type="entry name" value="EF-hand"/>
    <property type="match status" value="1"/>
</dbReference>
<gene>
    <name evidence="4" type="ORF">EVOR1521_LOCUS10938</name>
</gene>
<proteinExistence type="predicted"/>
<feature type="region of interest" description="Disordered" evidence="2">
    <location>
        <begin position="2467"/>
        <end position="2497"/>
    </location>
</feature>